<evidence type="ECO:0000313" key="3">
    <source>
        <dbReference type="Proteomes" id="UP000591131"/>
    </source>
</evidence>
<evidence type="ECO:0000256" key="1">
    <source>
        <dbReference type="SAM" id="SignalP"/>
    </source>
</evidence>
<dbReference type="AlphaFoldDB" id="A0A7J6KYP9"/>
<proteinExistence type="predicted"/>
<dbReference type="EMBL" id="JAAPAO010000920">
    <property type="protein sequence ID" value="KAF4652475.1"/>
    <property type="molecule type" value="Genomic_DNA"/>
</dbReference>
<organism evidence="2 3">
    <name type="scientific">Perkinsus chesapeaki</name>
    <name type="common">Clam parasite</name>
    <name type="synonym">Perkinsus andrewsi</name>
    <dbReference type="NCBI Taxonomy" id="330153"/>
    <lineage>
        <taxon>Eukaryota</taxon>
        <taxon>Sar</taxon>
        <taxon>Alveolata</taxon>
        <taxon>Perkinsozoa</taxon>
        <taxon>Perkinsea</taxon>
        <taxon>Perkinsida</taxon>
        <taxon>Perkinsidae</taxon>
        <taxon>Perkinsus</taxon>
    </lineage>
</organism>
<gene>
    <name evidence="2" type="ORF">FOL47_011073</name>
</gene>
<protein>
    <submittedName>
        <fullName evidence="2">Uncharacterized protein</fullName>
    </submittedName>
</protein>
<name>A0A7J6KYP9_PERCH</name>
<feature type="signal peptide" evidence="1">
    <location>
        <begin position="1"/>
        <end position="22"/>
    </location>
</feature>
<accession>A0A7J6KYP9</accession>
<keyword evidence="3" id="KW-1185">Reference proteome</keyword>
<sequence length="223" mass="23028">MAPMGGPLRALRLLSGLCQSLGLPLWSRTPATYALVGDSSSECACPVSAPFPPMSASSSSSATTSPLSVFFDETPDDAAAVQNLQQALSSISVTSAAALSELGKDSSGTLCQQLAEAAAHPELHLLKGNKQASALVIIKYQRILRSAITRATSTVSVTGGVDAARLATPSPTGAASPRQLHRLRRGCFVASKMMSTHMSTSTSLLIILLRPAIKTDAPALSPN</sequence>
<feature type="chain" id="PRO_5029613769" evidence="1">
    <location>
        <begin position="23"/>
        <end position="223"/>
    </location>
</feature>
<dbReference type="Proteomes" id="UP000591131">
    <property type="component" value="Unassembled WGS sequence"/>
</dbReference>
<comment type="caution">
    <text evidence="2">The sequence shown here is derived from an EMBL/GenBank/DDBJ whole genome shotgun (WGS) entry which is preliminary data.</text>
</comment>
<reference evidence="2 3" key="1">
    <citation type="submission" date="2020-04" db="EMBL/GenBank/DDBJ databases">
        <title>Perkinsus chesapeaki whole genome sequence.</title>
        <authorList>
            <person name="Bogema D.R."/>
        </authorList>
    </citation>
    <scope>NUCLEOTIDE SEQUENCE [LARGE SCALE GENOMIC DNA]</scope>
    <source>
        <strain evidence="2">ATCC PRA-425</strain>
    </source>
</reference>
<evidence type="ECO:0000313" key="2">
    <source>
        <dbReference type="EMBL" id="KAF4652475.1"/>
    </source>
</evidence>
<keyword evidence="1" id="KW-0732">Signal</keyword>